<dbReference type="EMBL" id="CATOUU010000774">
    <property type="protein sequence ID" value="CAI9947198.1"/>
    <property type="molecule type" value="Genomic_DNA"/>
</dbReference>
<keyword evidence="4" id="KW-1185">Reference proteome</keyword>
<dbReference type="AlphaFoldDB" id="A0AA86PXT7"/>
<feature type="compositionally biased region" description="Polar residues" evidence="1">
    <location>
        <begin position="154"/>
        <end position="163"/>
    </location>
</feature>
<dbReference type="EMBL" id="CAXDID020000247">
    <property type="protein sequence ID" value="CAL6063630.1"/>
    <property type="molecule type" value="Genomic_DNA"/>
</dbReference>
<evidence type="ECO:0000313" key="2">
    <source>
        <dbReference type="EMBL" id="CAI9947198.1"/>
    </source>
</evidence>
<evidence type="ECO:0000256" key="1">
    <source>
        <dbReference type="SAM" id="MobiDB-lite"/>
    </source>
</evidence>
<organism evidence="2">
    <name type="scientific">Hexamita inflata</name>
    <dbReference type="NCBI Taxonomy" id="28002"/>
    <lineage>
        <taxon>Eukaryota</taxon>
        <taxon>Metamonada</taxon>
        <taxon>Diplomonadida</taxon>
        <taxon>Hexamitidae</taxon>
        <taxon>Hexamitinae</taxon>
        <taxon>Hexamita</taxon>
    </lineage>
</organism>
<evidence type="ECO:0000313" key="4">
    <source>
        <dbReference type="Proteomes" id="UP001642409"/>
    </source>
</evidence>
<accession>A0AA86PXT7</accession>
<dbReference type="Proteomes" id="UP001642409">
    <property type="component" value="Unassembled WGS sequence"/>
</dbReference>
<evidence type="ECO:0000313" key="3">
    <source>
        <dbReference type="EMBL" id="CAL6063630.1"/>
    </source>
</evidence>
<sequence>MPKSINDLFADLQRVVDEQPKFDEDVFMQPTRKKEPKLMVKDFDKSERIRNQNYSLAANLTYYKFQPSQVPSSANSSARVSDPQVESKSSFNPKSKETDSKSSANRQNDQLKQNPQSSFKQNNSDQESKTNQPQKQQQQQQQNNNNINNNNTQFLFSQNPNTSRPANFALKQFRIEHLNKSAITFENYTQKQNASEPTAKKNFSTVQTLVKENNIILEPKQGGMMHVTNNSEGVQRRIKGGIMQPDVIRKRGEGEFNVRENQIQWFK</sequence>
<feature type="compositionally biased region" description="Low complexity" evidence="1">
    <location>
        <begin position="131"/>
        <end position="153"/>
    </location>
</feature>
<feature type="compositionally biased region" description="Polar residues" evidence="1">
    <location>
        <begin position="101"/>
        <end position="125"/>
    </location>
</feature>
<name>A0AA86PXT7_9EUKA</name>
<protein>
    <submittedName>
        <fullName evidence="3">Hypothetical_protein</fullName>
    </submittedName>
</protein>
<reference evidence="3 4" key="2">
    <citation type="submission" date="2024-07" db="EMBL/GenBank/DDBJ databases">
        <authorList>
            <person name="Akdeniz Z."/>
        </authorList>
    </citation>
    <scope>NUCLEOTIDE SEQUENCE [LARGE SCALE GENOMIC DNA]</scope>
</reference>
<feature type="compositionally biased region" description="Polar residues" evidence="1">
    <location>
        <begin position="68"/>
        <end position="93"/>
    </location>
</feature>
<comment type="caution">
    <text evidence="2">The sequence shown here is derived from an EMBL/GenBank/DDBJ whole genome shotgun (WGS) entry which is preliminary data.</text>
</comment>
<proteinExistence type="predicted"/>
<reference evidence="2" key="1">
    <citation type="submission" date="2023-06" db="EMBL/GenBank/DDBJ databases">
        <authorList>
            <person name="Kurt Z."/>
        </authorList>
    </citation>
    <scope>NUCLEOTIDE SEQUENCE</scope>
</reference>
<gene>
    <name evidence="2" type="ORF">HINF_LOCUS34843</name>
    <name evidence="3" type="ORF">HINF_LOCUS50964</name>
</gene>
<feature type="region of interest" description="Disordered" evidence="1">
    <location>
        <begin position="68"/>
        <end position="163"/>
    </location>
</feature>